<evidence type="ECO:0000313" key="2">
    <source>
        <dbReference type="EMBL" id="GFO47523.1"/>
    </source>
</evidence>
<dbReference type="Proteomes" id="UP000735302">
    <property type="component" value="Unassembled WGS sequence"/>
</dbReference>
<feature type="compositionally biased region" description="Basic residues" evidence="1">
    <location>
        <begin position="51"/>
        <end position="70"/>
    </location>
</feature>
<reference evidence="2 3" key="1">
    <citation type="journal article" date="2021" name="Elife">
        <title>Chloroplast acquisition without the gene transfer in kleptoplastic sea slugs, Plakobranchus ocellatus.</title>
        <authorList>
            <person name="Maeda T."/>
            <person name="Takahashi S."/>
            <person name="Yoshida T."/>
            <person name="Shimamura S."/>
            <person name="Takaki Y."/>
            <person name="Nagai Y."/>
            <person name="Toyoda A."/>
            <person name="Suzuki Y."/>
            <person name="Arimoto A."/>
            <person name="Ishii H."/>
            <person name="Satoh N."/>
            <person name="Nishiyama T."/>
            <person name="Hasebe M."/>
            <person name="Maruyama T."/>
            <person name="Minagawa J."/>
            <person name="Obokata J."/>
            <person name="Shigenobu S."/>
        </authorList>
    </citation>
    <scope>NUCLEOTIDE SEQUENCE [LARGE SCALE GENOMIC DNA]</scope>
</reference>
<protein>
    <submittedName>
        <fullName evidence="2">Uncharacterized protein</fullName>
    </submittedName>
</protein>
<gene>
    <name evidence="2" type="ORF">PoB_007402800</name>
</gene>
<name>A0AAV4DT97_9GAST</name>
<keyword evidence="3" id="KW-1185">Reference proteome</keyword>
<organism evidence="2 3">
    <name type="scientific">Plakobranchus ocellatus</name>
    <dbReference type="NCBI Taxonomy" id="259542"/>
    <lineage>
        <taxon>Eukaryota</taxon>
        <taxon>Metazoa</taxon>
        <taxon>Spiralia</taxon>
        <taxon>Lophotrochozoa</taxon>
        <taxon>Mollusca</taxon>
        <taxon>Gastropoda</taxon>
        <taxon>Heterobranchia</taxon>
        <taxon>Euthyneura</taxon>
        <taxon>Panpulmonata</taxon>
        <taxon>Sacoglossa</taxon>
        <taxon>Placobranchoidea</taxon>
        <taxon>Plakobranchidae</taxon>
        <taxon>Plakobranchus</taxon>
    </lineage>
</organism>
<evidence type="ECO:0000256" key="1">
    <source>
        <dbReference type="SAM" id="MobiDB-lite"/>
    </source>
</evidence>
<proteinExistence type="predicted"/>
<dbReference type="AlphaFoldDB" id="A0AAV4DT97"/>
<dbReference type="EMBL" id="BLXT01008339">
    <property type="protein sequence ID" value="GFO47523.1"/>
    <property type="molecule type" value="Genomic_DNA"/>
</dbReference>
<feature type="region of interest" description="Disordered" evidence="1">
    <location>
        <begin position="42"/>
        <end position="70"/>
    </location>
</feature>
<accession>A0AAV4DT97</accession>
<comment type="caution">
    <text evidence="2">The sequence shown here is derived from an EMBL/GenBank/DDBJ whole genome shotgun (WGS) entry which is preliminary data.</text>
</comment>
<evidence type="ECO:0000313" key="3">
    <source>
        <dbReference type="Proteomes" id="UP000735302"/>
    </source>
</evidence>
<sequence length="109" mass="12339">MCSKYTAGLTPGTFVELVNIICPKIFSTLTCLQQRLMNRRARLPLPGERSRKSRRHPSSSHPARNRKRILTNRKQAAEILASLARDPKKKWQTLMSGLCAERSCSGPVY</sequence>